<comment type="caution">
    <text evidence="8">Lacks conserved residue(s) required for the propagation of feature annotation.</text>
</comment>
<evidence type="ECO:0000256" key="3">
    <source>
        <dbReference type="ARBA" id="ARBA00022692"/>
    </source>
</evidence>
<evidence type="ECO:0000256" key="1">
    <source>
        <dbReference type="ARBA" id="ARBA00004651"/>
    </source>
</evidence>
<dbReference type="Proteomes" id="UP001107558">
    <property type="component" value="Chromosome 4"/>
</dbReference>
<dbReference type="GO" id="GO:0043025">
    <property type="term" value="C:neuronal cell body"/>
    <property type="evidence" value="ECO:0007669"/>
    <property type="project" value="TreeGrafter"/>
</dbReference>
<keyword evidence="3 8" id="KW-0812">Transmembrane</keyword>
<proteinExistence type="inferred from homology"/>
<dbReference type="GO" id="GO:0005886">
    <property type="term" value="C:plasma membrane"/>
    <property type="evidence" value="ECO:0007669"/>
    <property type="project" value="UniProtKB-SubCell"/>
</dbReference>
<dbReference type="GO" id="GO:0030425">
    <property type="term" value="C:dendrite"/>
    <property type="evidence" value="ECO:0007669"/>
    <property type="project" value="TreeGrafter"/>
</dbReference>
<evidence type="ECO:0000256" key="4">
    <source>
        <dbReference type="ARBA" id="ARBA00022989"/>
    </source>
</evidence>
<comment type="function">
    <text evidence="8">Gustatory receptor which mediates acceptance or avoidance behavior, depending on its substrates.</text>
</comment>
<evidence type="ECO:0000256" key="7">
    <source>
        <dbReference type="ARBA" id="ARBA00023224"/>
    </source>
</evidence>
<dbReference type="EMBL" id="JADBJN010000004">
    <property type="protein sequence ID" value="KAG5668632.1"/>
    <property type="molecule type" value="Genomic_DNA"/>
</dbReference>
<reference evidence="9" key="1">
    <citation type="submission" date="2021-03" db="EMBL/GenBank/DDBJ databases">
        <title>Chromosome level genome of the anhydrobiotic midge Polypedilum vanderplanki.</title>
        <authorList>
            <person name="Yoshida Y."/>
            <person name="Kikawada T."/>
            <person name="Gusev O."/>
        </authorList>
    </citation>
    <scope>NUCLEOTIDE SEQUENCE</scope>
    <source>
        <strain evidence="9">NIAS01</strain>
        <tissue evidence="9">Whole body or cell culture</tissue>
    </source>
</reference>
<dbReference type="PANTHER" id="PTHR21143:SF104">
    <property type="entry name" value="GUSTATORY RECEPTOR 8A-RELATED"/>
    <property type="match status" value="1"/>
</dbReference>
<evidence type="ECO:0000256" key="6">
    <source>
        <dbReference type="ARBA" id="ARBA00023170"/>
    </source>
</evidence>
<feature type="transmembrane region" description="Helical" evidence="8">
    <location>
        <begin position="80"/>
        <end position="97"/>
    </location>
</feature>
<evidence type="ECO:0000256" key="2">
    <source>
        <dbReference type="ARBA" id="ARBA00022475"/>
    </source>
</evidence>
<keyword evidence="6 8" id="KW-0675">Receptor</keyword>
<keyword evidence="5 8" id="KW-0472">Membrane</keyword>
<dbReference type="GO" id="GO:0050909">
    <property type="term" value="P:sensory perception of taste"/>
    <property type="evidence" value="ECO:0007669"/>
    <property type="project" value="InterPro"/>
</dbReference>
<dbReference type="GO" id="GO:0007635">
    <property type="term" value="P:chemosensory behavior"/>
    <property type="evidence" value="ECO:0007669"/>
    <property type="project" value="TreeGrafter"/>
</dbReference>
<dbReference type="Pfam" id="PF08395">
    <property type="entry name" value="7tm_7"/>
    <property type="match status" value="1"/>
</dbReference>
<dbReference type="AlphaFoldDB" id="A0A9J6BG60"/>
<keyword evidence="10" id="KW-1185">Reference proteome</keyword>
<sequence length="365" mass="42580">MSQILLLSSIKPLTAILQLTAFMLFTIDSKTGKIKYTKLNFFIALTAIIFQFIIHYVFWISCFDFIFIGTEVFKNGIPKLIYANLTTYGLTKVWLFIKRHEIAEMIQNLSNIDEKLSEIGCKIDYKEDRKSLTILILSIVLIIITMFIFAFVIMRTILTESNPIISIFHIESFTSFTLIILQVLLTLFSIKRRFEIINSQISTKNLKKLAEIHLEITTLIENFNEIFGFVMLLCTAIVFGWFCMFVFSIVMISSQLIHFPFLMAFDTIVNVIIIGTFVTIIYFAECAKNEGRKTIKLLYMELHKIEDQKLCSNIQNFIHQIVITKNEFSCRLFDLSWTFLFKFLTTVAMYFVILVQFESSFKKDK</sequence>
<dbReference type="InterPro" id="IPR013604">
    <property type="entry name" value="7TM_chemorcpt"/>
</dbReference>
<organism evidence="9 10">
    <name type="scientific">Polypedilum vanderplanki</name>
    <name type="common">Sleeping chironomid midge</name>
    <dbReference type="NCBI Taxonomy" id="319348"/>
    <lineage>
        <taxon>Eukaryota</taxon>
        <taxon>Metazoa</taxon>
        <taxon>Ecdysozoa</taxon>
        <taxon>Arthropoda</taxon>
        <taxon>Hexapoda</taxon>
        <taxon>Insecta</taxon>
        <taxon>Pterygota</taxon>
        <taxon>Neoptera</taxon>
        <taxon>Endopterygota</taxon>
        <taxon>Diptera</taxon>
        <taxon>Nematocera</taxon>
        <taxon>Chironomoidea</taxon>
        <taxon>Chironomidae</taxon>
        <taxon>Chironominae</taxon>
        <taxon>Polypedilum</taxon>
        <taxon>Polypedilum</taxon>
    </lineage>
</organism>
<feature type="transmembrane region" description="Helical" evidence="8">
    <location>
        <begin position="339"/>
        <end position="357"/>
    </location>
</feature>
<dbReference type="GO" id="GO:0008049">
    <property type="term" value="P:male courtship behavior"/>
    <property type="evidence" value="ECO:0007669"/>
    <property type="project" value="TreeGrafter"/>
</dbReference>
<feature type="transmembrane region" description="Helical" evidence="8">
    <location>
        <begin position="6"/>
        <end position="27"/>
    </location>
</feature>
<evidence type="ECO:0000256" key="8">
    <source>
        <dbReference type="RuleBase" id="RU363108"/>
    </source>
</evidence>
<name>A0A9J6BG60_POLVA</name>
<gene>
    <name evidence="9" type="ORF">PVAND_016567</name>
</gene>
<comment type="subcellular location">
    <subcellularLocation>
        <location evidence="1 8">Cell membrane</location>
        <topology evidence="1 8">Multi-pass membrane protein</topology>
    </subcellularLocation>
</comment>
<evidence type="ECO:0000313" key="10">
    <source>
        <dbReference type="Proteomes" id="UP001107558"/>
    </source>
</evidence>
<comment type="similarity">
    <text evidence="8">Belongs to the insect chemoreceptor superfamily. Gustatory receptor (GR) family.</text>
</comment>
<keyword evidence="7 8" id="KW-0807">Transducer</keyword>
<accession>A0A9J6BG60</accession>
<keyword evidence="2 8" id="KW-1003">Cell membrane</keyword>
<evidence type="ECO:0000256" key="5">
    <source>
        <dbReference type="ARBA" id="ARBA00023136"/>
    </source>
</evidence>
<keyword evidence="4 8" id="KW-1133">Transmembrane helix</keyword>
<dbReference type="GO" id="GO:0030424">
    <property type="term" value="C:axon"/>
    <property type="evidence" value="ECO:0007669"/>
    <property type="project" value="TreeGrafter"/>
</dbReference>
<feature type="transmembrane region" description="Helical" evidence="8">
    <location>
        <begin position="226"/>
        <end position="253"/>
    </location>
</feature>
<feature type="transmembrane region" description="Helical" evidence="8">
    <location>
        <begin position="259"/>
        <end position="284"/>
    </location>
</feature>
<protein>
    <recommendedName>
        <fullName evidence="8">Gustatory receptor</fullName>
    </recommendedName>
</protein>
<evidence type="ECO:0000313" key="9">
    <source>
        <dbReference type="EMBL" id="KAG5668632.1"/>
    </source>
</evidence>
<comment type="caution">
    <text evidence="9">The sequence shown here is derived from an EMBL/GenBank/DDBJ whole genome shotgun (WGS) entry which is preliminary data.</text>
</comment>
<feature type="transmembrane region" description="Helical" evidence="8">
    <location>
        <begin position="164"/>
        <end position="188"/>
    </location>
</feature>
<feature type="transmembrane region" description="Helical" evidence="8">
    <location>
        <begin position="132"/>
        <end position="158"/>
    </location>
</feature>
<dbReference type="PANTHER" id="PTHR21143">
    <property type="entry name" value="INVERTEBRATE GUSTATORY RECEPTOR"/>
    <property type="match status" value="1"/>
</dbReference>
<feature type="transmembrane region" description="Helical" evidence="8">
    <location>
        <begin position="39"/>
        <end position="60"/>
    </location>
</feature>
<dbReference type="GO" id="GO:0007165">
    <property type="term" value="P:signal transduction"/>
    <property type="evidence" value="ECO:0007669"/>
    <property type="project" value="UniProtKB-KW"/>
</dbReference>